<keyword evidence="6 13" id="KW-0812">Transmembrane</keyword>
<evidence type="ECO:0000256" key="10">
    <source>
        <dbReference type="ARBA" id="ARBA00023136"/>
    </source>
</evidence>
<feature type="transmembrane region" description="Helical" evidence="13">
    <location>
        <begin position="99"/>
        <end position="118"/>
    </location>
</feature>
<evidence type="ECO:0000256" key="1">
    <source>
        <dbReference type="ARBA" id="ARBA00003663"/>
    </source>
</evidence>
<dbReference type="PANTHER" id="PTHR30587:SF0">
    <property type="entry name" value="FLAGELLAR BIOSYNTHETIC PROTEIN FLIP"/>
    <property type="match status" value="1"/>
</dbReference>
<dbReference type="PRINTS" id="PR01302">
    <property type="entry name" value="TYPE3IMPPROT"/>
</dbReference>
<keyword evidence="15" id="KW-1185">Reference proteome</keyword>
<dbReference type="PROSITE" id="PS01060">
    <property type="entry name" value="FLIP_1"/>
    <property type="match status" value="1"/>
</dbReference>
<feature type="transmembrane region" description="Helical" evidence="13">
    <location>
        <begin position="56"/>
        <end position="87"/>
    </location>
</feature>
<accession>A0ABV7ATZ6</accession>
<proteinExistence type="inferred from homology"/>
<sequence length="258" mass="28180">MTPPVLSRSGARRGVGLLVLLLACGLPECVLAAQGLSALTTQPLPNGGQRWSLDLQTLLLLSGMAFLPAMLLMMTCFTRIIIVLGLLRTALGTASSPPNQVLIGLSLFLTFFIMSPVLDKAYQSAWLPYSRDEMNVEQLLETGSQPFREFMLGQTRQNDLALFARLAKIGDLEGPEQVPMRVLIPAFTTSELKTAFQIGFTIFIPFLIIDLVVASVLMALGMMMVPPATLSLPFKLMLFVLVDGWQLLIGSLAQSFYL</sequence>
<evidence type="ECO:0000256" key="3">
    <source>
        <dbReference type="ARBA" id="ARBA00021714"/>
    </source>
</evidence>
<evidence type="ECO:0000313" key="14">
    <source>
        <dbReference type="EMBL" id="MFC2972528.1"/>
    </source>
</evidence>
<evidence type="ECO:0000256" key="5">
    <source>
        <dbReference type="ARBA" id="ARBA00022475"/>
    </source>
</evidence>
<keyword evidence="11" id="KW-0975">Bacterial flagellum</keyword>
<reference evidence="15" key="1">
    <citation type="journal article" date="2019" name="Int. J. Syst. Evol. Microbiol.">
        <title>The Global Catalogue of Microorganisms (GCM) 10K type strain sequencing project: providing services to taxonomists for standard genome sequencing and annotation.</title>
        <authorList>
            <consortium name="The Broad Institute Genomics Platform"/>
            <consortium name="The Broad Institute Genome Sequencing Center for Infectious Disease"/>
            <person name="Wu L."/>
            <person name="Ma J."/>
        </authorList>
    </citation>
    <scope>NUCLEOTIDE SEQUENCE [LARGE SCALE GENOMIC DNA]</scope>
    <source>
        <strain evidence="15">KCTC 62195</strain>
    </source>
</reference>
<dbReference type="NCBIfam" id="TIGR01103">
    <property type="entry name" value="fliP"/>
    <property type="match status" value="1"/>
</dbReference>
<comment type="subcellular location">
    <subcellularLocation>
        <location evidence="13">Cell membrane</location>
        <topology evidence="13">Multi-pass membrane protein</topology>
    </subcellularLocation>
    <subcellularLocation>
        <location evidence="13">Bacterial flagellum basal body</location>
    </subcellularLocation>
</comment>
<dbReference type="PRINTS" id="PR00951">
    <property type="entry name" value="FLGBIOSNFLIP"/>
</dbReference>
<dbReference type="PANTHER" id="PTHR30587">
    <property type="entry name" value="FLAGELLAR BIOSYNTHETIC PROTEIN FLIP"/>
    <property type="match status" value="1"/>
</dbReference>
<keyword evidence="4 13" id="KW-0813">Transport</keyword>
<evidence type="ECO:0000256" key="12">
    <source>
        <dbReference type="ARBA" id="ARBA00023225"/>
    </source>
</evidence>
<evidence type="ECO:0000256" key="2">
    <source>
        <dbReference type="ARBA" id="ARBA00006257"/>
    </source>
</evidence>
<keyword evidence="14" id="KW-0966">Cell projection</keyword>
<keyword evidence="9 13" id="KW-1133">Transmembrane helix</keyword>
<evidence type="ECO:0000256" key="7">
    <source>
        <dbReference type="ARBA" id="ARBA00022795"/>
    </source>
</evidence>
<evidence type="ECO:0000256" key="11">
    <source>
        <dbReference type="ARBA" id="ARBA00023143"/>
    </source>
</evidence>
<feature type="transmembrane region" description="Helical" evidence="13">
    <location>
        <begin position="236"/>
        <end position="257"/>
    </location>
</feature>
<keyword evidence="12 13" id="KW-1006">Bacterial flagellum protein export</keyword>
<name>A0ABV7ATZ6_9GAMM</name>
<gene>
    <name evidence="13 14" type="primary">fliP</name>
    <name evidence="14" type="ORF">ACFOJE_09945</name>
</gene>
<dbReference type="RefSeq" id="WP_377814173.1">
    <property type="nucleotide sequence ID" value="NZ_JBHRSJ010000017.1"/>
</dbReference>
<keyword evidence="14" id="KW-0969">Cilium</keyword>
<comment type="caution">
    <text evidence="14">The sequence shown here is derived from an EMBL/GenBank/DDBJ whole genome shotgun (WGS) entry which is preliminary data.</text>
</comment>
<evidence type="ECO:0000313" key="15">
    <source>
        <dbReference type="Proteomes" id="UP001595457"/>
    </source>
</evidence>
<organism evidence="14 15">
    <name type="scientific">Azotobacter bryophylli</name>
    <dbReference type="NCBI Taxonomy" id="1986537"/>
    <lineage>
        <taxon>Bacteria</taxon>
        <taxon>Pseudomonadati</taxon>
        <taxon>Pseudomonadota</taxon>
        <taxon>Gammaproteobacteria</taxon>
        <taxon>Pseudomonadales</taxon>
        <taxon>Pseudomonadaceae</taxon>
        <taxon>Azotobacter</taxon>
    </lineage>
</organism>
<keyword evidence="8 13" id="KW-0653">Protein transport</keyword>
<comment type="function">
    <text evidence="1 13">Plays a role in the flagellum-specific transport system.</text>
</comment>
<evidence type="ECO:0000256" key="4">
    <source>
        <dbReference type="ARBA" id="ARBA00022448"/>
    </source>
</evidence>
<dbReference type="NCBIfam" id="NF009438">
    <property type="entry name" value="PRK12797.1"/>
    <property type="match status" value="1"/>
</dbReference>
<protein>
    <recommendedName>
        <fullName evidence="3 13">Flagellar biosynthetic protein FliP</fullName>
    </recommendedName>
</protein>
<dbReference type="InterPro" id="IPR005837">
    <property type="entry name" value="FliP"/>
</dbReference>
<dbReference type="PROSITE" id="PS01061">
    <property type="entry name" value="FLIP_2"/>
    <property type="match status" value="1"/>
</dbReference>
<evidence type="ECO:0000256" key="8">
    <source>
        <dbReference type="ARBA" id="ARBA00022927"/>
    </source>
</evidence>
<dbReference type="Pfam" id="PF00813">
    <property type="entry name" value="FliP"/>
    <property type="match status" value="1"/>
</dbReference>
<evidence type="ECO:0000256" key="6">
    <source>
        <dbReference type="ARBA" id="ARBA00022692"/>
    </source>
</evidence>
<dbReference type="EMBL" id="JBHRSJ010000017">
    <property type="protein sequence ID" value="MFC2972528.1"/>
    <property type="molecule type" value="Genomic_DNA"/>
</dbReference>
<keyword evidence="7 13" id="KW-1005">Bacterial flagellum biogenesis</keyword>
<keyword evidence="14" id="KW-0282">Flagellum</keyword>
<evidence type="ECO:0000256" key="9">
    <source>
        <dbReference type="ARBA" id="ARBA00022989"/>
    </source>
</evidence>
<dbReference type="Proteomes" id="UP001595457">
    <property type="component" value="Unassembled WGS sequence"/>
</dbReference>
<evidence type="ECO:0000256" key="13">
    <source>
        <dbReference type="RuleBase" id="RU362069"/>
    </source>
</evidence>
<feature type="transmembrane region" description="Helical" evidence="13">
    <location>
        <begin position="198"/>
        <end position="224"/>
    </location>
</feature>
<keyword evidence="5 13" id="KW-1003">Cell membrane</keyword>
<keyword evidence="10 13" id="KW-0472">Membrane</keyword>
<comment type="similarity">
    <text evidence="2 13">Belongs to the FliP/MopC/SpaP family.</text>
</comment>
<dbReference type="InterPro" id="IPR005838">
    <property type="entry name" value="T3SS_IM_P"/>
</dbReference>